<dbReference type="AlphaFoldDB" id="A0A0F9GW84"/>
<organism evidence="3">
    <name type="scientific">marine sediment metagenome</name>
    <dbReference type="NCBI Taxonomy" id="412755"/>
    <lineage>
        <taxon>unclassified sequences</taxon>
        <taxon>metagenomes</taxon>
        <taxon>ecological metagenomes</taxon>
    </lineage>
</organism>
<name>A0A0F9GW84_9ZZZZ</name>
<reference evidence="3" key="1">
    <citation type="journal article" date="2015" name="Nature">
        <title>Complex archaea that bridge the gap between prokaryotes and eukaryotes.</title>
        <authorList>
            <person name="Spang A."/>
            <person name="Saw J.H."/>
            <person name="Jorgensen S.L."/>
            <person name="Zaremba-Niedzwiedzka K."/>
            <person name="Martijn J."/>
            <person name="Lind A.E."/>
            <person name="van Eijk R."/>
            <person name="Schleper C."/>
            <person name="Guy L."/>
            <person name="Ettema T.J."/>
        </authorList>
    </citation>
    <scope>NUCLEOTIDE SEQUENCE</scope>
</reference>
<proteinExistence type="predicted"/>
<dbReference type="SUPFAM" id="SSF74853">
    <property type="entry name" value="Lamin A/C globular tail domain"/>
    <property type="match status" value="2"/>
</dbReference>
<dbReference type="InterPro" id="IPR036415">
    <property type="entry name" value="Lamin_tail_dom_sf"/>
</dbReference>
<protein>
    <recommendedName>
        <fullName evidence="2">LTD domain-containing protein</fullName>
    </recommendedName>
</protein>
<accession>A0A0F9GW84</accession>
<dbReference type="Pfam" id="PF00932">
    <property type="entry name" value="LTD"/>
    <property type="match status" value="2"/>
</dbReference>
<dbReference type="InterPro" id="IPR001322">
    <property type="entry name" value="Lamin_tail_dom"/>
</dbReference>
<dbReference type="Gene3D" id="2.60.40.1260">
    <property type="entry name" value="Lamin Tail domain"/>
    <property type="match status" value="2"/>
</dbReference>
<dbReference type="EMBL" id="LAZR01026886">
    <property type="protein sequence ID" value="KKL67357.1"/>
    <property type="molecule type" value="Genomic_DNA"/>
</dbReference>
<evidence type="ECO:0000256" key="1">
    <source>
        <dbReference type="SAM" id="MobiDB-lite"/>
    </source>
</evidence>
<evidence type="ECO:0000259" key="2">
    <source>
        <dbReference type="PROSITE" id="PS51841"/>
    </source>
</evidence>
<feature type="non-terminal residue" evidence="3">
    <location>
        <position position="660"/>
    </location>
</feature>
<comment type="caution">
    <text evidence="3">The sequence shown here is derived from an EMBL/GenBank/DDBJ whole genome shotgun (WGS) entry which is preliminary data.</text>
</comment>
<feature type="domain" description="LTD" evidence="2">
    <location>
        <begin position="108"/>
        <end position="231"/>
    </location>
</feature>
<gene>
    <name evidence="3" type="ORF">LCGC14_2135790</name>
</gene>
<dbReference type="PROSITE" id="PS51841">
    <property type="entry name" value="LTD"/>
    <property type="match status" value="2"/>
</dbReference>
<feature type="domain" description="LTD" evidence="2">
    <location>
        <begin position="253"/>
        <end position="426"/>
    </location>
</feature>
<evidence type="ECO:0000313" key="3">
    <source>
        <dbReference type="EMBL" id="KKL67357.1"/>
    </source>
</evidence>
<feature type="region of interest" description="Disordered" evidence="1">
    <location>
        <begin position="368"/>
        <end position="387"/>
    </location>
</feature>
<feature type="non-terminal residue" evidence="3">
    <location>
        <position position="1"/>
    </location>
</feature>
<sequence>GIDRILDPGEAVVLVADTDAFALRYGDSAGVNGPIPVAGSYTGQLNNGGERITLAERFGATIVDFTYDNSGAWPGRADDTGSSLELIDPAGDYNDSENWRPSTEYGGSPGRQGVGPMTSVVVNEVASRTTSPDTDAIELFNPTETEIDVGGWYLSDSAGTLKKFRIPPGTILQPGGYVYYTEDDFNPSGGVDPLLHPNDFALNGPHGDDVWLTEATPSGKLIAFADHIEVPPADVGETIGRWPNGEGNFHRMSGDTIGAENVGPRLGSVIISELHYNPGDALDADDFEFVEIYNSNREPVDLTDWRLRKGVGFDFDPGTMIGPNSTLVVISFNPHKIENADRLAAFRGAHSIDPSVPLVGGYSGKLDNGGERVQLQSPGDEPADEPGYIPRLVEDDVRFDDVDPWPTEPDGTGSSLTRIASDTWGTDPASWTAATPTPGTADMAAMSEVVGRHVFYNNSHFDGNDPAAAAADDLAIAVDKRALLPGQTATWANYTSYSLGINGLMIDLMNPTDADGLSTADFAFAVGNNNTPSTWTEATAVLPIEVRKGAGTNGSDRVTIRWGDNAIENTWLQVTVKAGGHTGLIEDDIFYIGSAIGESGNHASNTIVNATDEIAARNFQHGPFNQAAVDDPYDYDRDRLVNGTDQIIARGNQTNPLTML</sequence>